<dbReference type="InterPro" id="IPR045119">
    <property type="entry name" value="SUN1-5"/>
</dbReference>
<evidence type="ECO:0000256" key="4">
    <source>
        <dbReference type="ARBA" id="ARBA00023136"/>
    </source>
</evidence>
<evidence type="ECO:0000256" key="3">
    <source>
        <dbReference type="ARBA" id="ARBA00022989"/>
    </source>
</evidence>
<dbReference type="GeneID" id="110203894"/>
<dbReference type="GO" id="GO:0043495">
    <property type="term" value="F:protein-membrane adaptor activity"/>
    <property type="evidence" value="ECO:0007669"/>
    <property type="project" value="TreeGrafter"/>
</dbReference>
<evidence type="ECO:0000313" key="6">
    <source>
        <dbReference type="Proteomes" id="UP000515140"/>
    </source>
</evidence>
<dbReference type="PANTHER" id="PTHR12911">
    <property type="entry name" value="SAD1/UNC-84-LIKE PROTEIN-RELATED"/>
    <property type="match status" value="1"/>
</dbReference>
<dbReference type="KEGG" id="pcw:110203894"/>
<keyword evidence="6" id="KW-1185">Reference proteome</keyword>
<dbReference type="Proteomes" id="UP000515140">
    <property type="component" value="Unplaced"/>
</dbReference>
<sequence length="297" mass="32853">MKEEKVHEIMQQARNSTGKIILGWWTTPWSPQGSASSVAAAQRPGTRMAIISLFGITLWYRFQTQRAIFQQLLGVPGPQGFVGVPLSACIHLTAITLEHVPKALSPISNITRAPKDFVILGLNEDSQVEGVALGQFTYDNAGEAIQTFHFQGNDTAPYQLIELPIFSNWGHPDYTCIYHFQPRFLLKKAFALAANLQGPHVLAAAAASPQALWECFESQWLKIHEQASGIDADHCSDSESSGGCGQPLGDDTRLQQTGWLFHLFHCCFGNTWYHLTTAASLQDLFVPNQGLREVFLD</sequence>
<dbReference type="PANTHER" id="PTHR12911:SF22">
    <property type="entry name" value="SUN DOMAIN-CONTAINING PROTEIN 2"/>
    <property type="match status" value="1"/>
</dbReference>
<feature type="non-terminal residue" evidence="7">
    <location>
        <position position="297"/>
    </location>
</feature>
<comment type="subcellular location">
    <subcellularLocation>
        <location evidence="1">Nucleus inner membrane</location>
    </subcellularLocation>
</comment>
<dbReference type="GO" id="GO:0034993">
    <property type="term" value="C:meiotic nuclear membrane microtubule tethering complex"/>
    <property type="evidence" value="ECO:0007669"/>
    <property type="project" value="TreeGrafter"/>
</dbReference>
<dbReference type="InParanoid" id="A0A6P5JW58"/>
<accession>A0A6P5JW58</accession>
<gene>
    <name evidence="7" type="primary">LOC110203894</name>
</gene>
<evidence type="ECO:0000313" key="7">
    <source>
        <dbReference type="RefSeq" id="XP_020835951.1"/>
    </source>
</evidence>
<proteinExistence type="predicted"/>
<reference evidence="7" key="1">
    <citation type="submission" date="2025-08" db="UniProtKB">
        <authorList>
            <consortium name="RefSeq"/>
        </authorList>
    </citation>
    <scope>IDENTIFICATION</scope>
    <source>
        <tissue evidence="7">Spleen</tissue>
    </source>
</reference>
<dbReference type="AlphaFoldDB" id="A0A6P5JW58"/>
<dbReference type="Pfam" id="PF07738">
    <property type="entry name" value="Sad1_UNC"/>
    <property type="match status" value="1"/>
</dbReference>
<keyword evidence="4" id="KW-0472">Membrane</keyword>
<evidence type="ECO:0000256" key="1">
    <source>
        <dbReference type="ARBA" id="ARBA00004540"/>
    </source>
</evidence>
<evidence type="ECO:0000256" key="2">
    <source>
        <dbReference type="ARBA" id="ARBA00022692"/>
    </source>
</evidence>
<organism evidence="6 7">
    <name type="scientific">Phascolarctos cinereus</name>
    <name type="common">Koala</name>
    <dbReference type="NCBI Taxonomy" id="38626"/>
    <lineage>
        <taxon>Eukaryota</taxon>
        <taxon>Metazoa</taxon>
        <taxon>Chordata</taxon>
        <taxon>Craniata</taxon>
        <taxon>Vertebrata</taxon>
        <taxon>Euteleostomi</taxon>
        <taxon>Mammalia</taxon>
        <taxon>Metatheria</taxon>
        <taxon>Diprotodontia</taxon>
        <taxon>Phascolarctidae</taxon>
        <taxon>Phascolarctos</taxon>
    </lineage>
</organism>
<protein>
    <submittedName>
        <fullName evidence="7">SUN domain-containing protein 2-like</fullName>
    </submittedName>
</protein>
<keyword evidence="3" id="KW-1133">Transmembrane helix</keyword>
<keyword evidence="2" id="KW-0812">Transmembrane</keyword>
<evidence type="ECO:0000259" key="5">
    <source>
        <dbReference type="PROSITE" id="PS51469"/>
    </source>
</evidence>
<dbReference type="PROSITE" id="PS51469">
    <property type="entry name" value="SUN"/>
    <property type="match status" value="1"/>
</dbReference>
<dbReference type="GO" id="GO:0005637">
    <property type="term" value="C:nuclear inner membrane"/>
    <property type="evidence" value="ECO:0007669"/>
    <property type="project" value="UniProtKB-SubCell"/>
</dbReference>
<feature type="domain" description="SUN" evidence="5">
    <location>
        <begin position="17"/>
        <end position="187"/>
    </location>
</feature>
<dbReference type="Gene3D" id="2.60.120.260">
    <property type="entry name" value="Galactose-binding domain-like"/>
    <property type="match status" value="1"/>
</dbReference>
<name>A0A6P5JW58_PHACI</name>
<dbReference type="RefSeq" id="XP_020835951.1">
    <property type="nucleotide sequence ID" value="XM_020980292.1"/>
</dbReference>
<dbReference type="InterPro" id="IPR012919">
    <property type="entry name" value="SUN_dom"/>
</dbReference>